<organism evidence="2 3">
    <name type="scientific">Anopheles culicifacies</name>
    <dbReference type="NCBI Taxonomy" id="139723"/>
    <lineage>
        <taxon>Eukaryota</taxon>
        <taxon>Metazoa</taxon>
        <taxon>Ecdysozoa</taxon>
        <taxon>Arthropoda</taxon>
        <taxon>Hexapoda</taxon>
        <taxon>Insecta</taxon>
        <taxon>Pterygota</taxon>
        <taxon>Neoptera</taxon>
        <taxon>Endopterygota</taxon>
        <taxon>Diptera</taxon>
        <taxon>Nematocera</taxon>
        <taxon>Culicoidea</taxon>
        <taxon>Culicidae</taxon>
        <taxon>Anophelinae</taxon>
        <taxon>Anopheles</taxon>
        <taxon>culicifacies species complex</taxon>
    </lineage>
</organism>
<reference evidence="2" key="2">
    <citation type="submission" date="2020-05" db="UniProtKB">
        <authorList>
            <consortium name="EnsemblMetazoa"/>
        </authorList>
    </citation>
    <scope>IDENTIFICATION</scope>
    <source>
        <strain evidence="2">A-37</strain>
    </source>
</reference>
<feature type="transmembrane region" description="Helical" evidence="1">
    <location>
        <begin position="62"/>
        <end position="80"/>
    </location>
</feature>
<dbReference type="Proteomes" id="UP000075883">
    <property type="component" value="Unassembled WGS sequence"/>
</dbReference>
<keyword evidence="1" id="KW-1133">Transmembrane helix</keyword>
<keyword evidence="3" id="KW-1185">Reference proteome</keyword>
<protein>
    <recommendedName>
        <fullName evidence="4">Acyltransferase 3 domain-containing protein</fullName>
    </recommendedName>
</protein>
<evidence type="ECO:0000256" key="1">
    <source>
        <dbReference type="SAM" id="Phobius"/>
    </source>
</evidence>
<sequence length="104" mass="12108">MWKDPKPNALPFLDGLRAIGALTILVVHSQLPMIRMPVWNTEDLEAQANHVMFPLVNSGNTHMIQFFFTLGGIVFGISCLKHFERFPGFRFQYFIDKLFRRLVR</sequence>
<evidence type="ECO:0000313" key="3">
    <source>
        <dbReference type="Proteomes" id="UP000075883"/>
    </source>
</evidence>
<proteinExistence type="predicted"/>
<keyword evidence="1" id="KW-0812">Transmembrane</keyword>
<dbReference type="VEuPathDB" id="VectorBase:ACUA020717"/>
<keyword evidence="1" id="KW-0472">Membrane</keyword>
<name>A0A182MKT8_9DIPT</name>
<accession>A0A182MKT8</accession>
<dbReference type="AlphaFoldDB" id="A0A182MKT8"/>
<evidence type="ECO:0008006" key="4">
    <source>
        <dbReference type="Google" id="ProtNLM"/>
    </source>
</evidence>
<reference evidence="3" key="1">
    <citation type="submission" date="2013-09" db="EMBL/GenBank/DDBJ databases">
        <title>The Genome Sequence of Anopheles culicifacies species A.</title>
        <authorList>
            <consortium name="The Broad Institute Genomics Platform"/>
            <person name="Neafsey D.E."/>
            <person name="Besansky N."/>
            <person name="Howell P."/>
            <person name="Walton C."/>
            <person name="Young S.K."/>
            <person name="Zeng Q."/>
            <person name="Gargeya S."/>
            <person name="Fitzgerald M."/>
            <person name="Haas B."/>
            <person name="Abouelleil A."/>
            <person name="Allen A.W."/>
            <person name="Alvarado L."/>
            <person name="Arachchi H.M."/>
            <person name="Berlin A.M."/>
            <person name="Chapman S.B."/>
            <person name="Gainer-Dewar J."/>
            <person name="Goldberg J."/>
            <person name="Griggs A."/>
            <person name="Gujja S."/>
            <person name="Hansen M."/>
            <person name="Howarth C."/>
            <person name="Imamovic A."/>
            <person name="Ireland A."/>
            <person name="Larimer J."/>
            <person name="McCowan C."/>
            <person name="Murphy C."/>
            <person name="Pearson M."/>
            <person name="Poon T.W."/>
            <person name="Priest M."/>
            <person name="Roberts A."/>
            <person name="Saif S."/>
            <person name="Shea T."/>
            <person name="Sisk P."/>
            <person name="Sykes S."/>
            <person name="Wortman J."/>
            <person name="Nusbaum C."/>
            <person name="Birren B."/>
        </authorList>
    </citation>
    <scope>NUCLEOTIDE SEQUENCE [LARGE SCALE GENOMIC DNA]</scope>
    <source>
        <strain evidence="3">A-37</strain>
    </source>
</reference>
<dbReference type="EnsemblMetazoa" id="ACUA020717-RA">
    <property type="protein sequence ID" value="ACUA020717-PA"/>
    <property type="gene ID" value="ACUA020717"/>
</dbReference>
<dbReference type="EMBL" id="AXCM01013383">
    <property type="status" value="NOT_ANNOTATED_CDS"/>
    <property type="molecule type" value="Genomic_DNA"/>
</dbReference>
<evidence type="ECO:0000313" key="2">
    <source>
        <dbReference type="EnsemblMetazoa" id="ACUA020717-PA"/>
    </source>
</evidence>